<reference evidence="2" key="1">
    <citation type="journal article" date="2019" name="Int. J. Syst. Evol. Microbiol.">
        <title>The Global Catalogue of Microorganisms (GCM) 10K type strain sequencing project: providing services to taxonomists for standard genome sequencing and annotation.</title>
        <authorList>
            <consortium name="The Broad Institute Genomics Platform"/>
            <consortium name="The Broad Institute Genome Sequencing Center for Infectious Disease"/>
            <person name="Wu L."/>
            <person name="Ma J."/>
        </authorList>
    </citation>
    <scope>NUCLEOTIDE SEQUENCE [LARGE SCALE GENOMIC DNA]</scope>
    <source>
        <strain evidence="2">CCUG 43117</strain>
    </source>
</reference>
<evidence type="ECO:0000313" key="2">
    <source>
        <dbReference type="Proteomes" id="UP001596060"/>
    </source>
</evidence>
<gene>
    <name evidence="1" type="ORF">ACFPN9_22310</name>
</gene>
<organism evidence="1 2">
    <name type="scientific">Bosea massiliensis</name>
    <dbReference type="NCBI Taxonomy" id="151419"/>
    <lineage>
        <taxon>Bacteria</taxon>
        <taxon>Pseudomonadati</taxon>
        <taxon>Pseudomonadota</taxon>
        <taxon>Alphaproteobacteria</taxon>
        <taxon>Hyphomicrobiales</taxon>
        <taxon>Boseaceae</taxon>
        <taxon>Bosea</taxon>
    </lineage>
</organism>
<evidence type="ECO:0000313" key="1">
    <source>
        <dbReference type="EMBL" id="MFC5507976.1"/>
    </source>
</evidence>
<comment type="caution">
    <text evidence="1">The sequence shown here is derived from an EMBL/GenBank/DDBJ whole genome shotgun (WGS) entry which is preliminary data.</text>
</comment>
<dbReference type="Proteomes" id="UP001596060">
    <property type="component" value="Unassembled WGS sequence"/>
</dbReference>
<protein>
    <submittedName>
        <fullName evidence="1">Uncharacterized protein</fullName>
    </submittedName>
</protein>
<dbReference type="EMBL" id="JBHSLU010000082">
    <property type="protein sequence ID" value="MFC5507976.1"/>
    <property type="molecule type" value="Genomic_DNA"/>
</dbReference>
<proteinExistence type="predicted"/>
<feature type="non-terminal residue" evidence="1">
    <location>
        <position position="1"/>
    </location>
</feature>
<accession>A0ABW0P5N4</accession>
<sequence>ALVRRLQSENCEIVTAGRSDVDLLRQEQTENWLETNSLTLTRNSTSRKRILKTQLRRLSDVRENGNHPGCVGRCIFRFCARSDGYFNYKKRPSIVELSVYKNVITVNNYRNDINSIGNIMLR</sequence>
<keyword evidence="2" id="KW-1185">Reference proteome</keyword>
<name>A0ABW0P5N4_9HYPH</name>